<dbReference type="SUPFAM" id="SSF54637">
    <property type="entry name" value="Thioesterase/thiol ester dehydrase-isomerase"/>
    <property type="match status" value="1"/>
</dbReference>
<protein>
    <submittedName>
        <fullName evidence="2">MaoC family dehydratase</fullName>
    </submittedName>
</protein>
<dbReference type="InterPro" id="IPR029069">
    <property type="entry name" value="HotDog_dom_sf"/>
</dbReference>
<dbReference type="RefSeq" id="WP_289364810.1">
    <property type="nucleotide sequence ID" value="NZ_JAUCBP010000007.1"/>
</dbReference>
<dbReference type="CDD" id="cd03450">
    <property type="entry name" value="NodN"/>
    <property type="match status" value="1"/>
</dbReference>
<dbReference type="PANTHER" id="PTHR42993">
    <property type="entry name" value="MAOC-LIKE DEHYDRATASE DOMAIN-CONTAINING PROTEIN"/>
    <property type="match status" value="1"/>
</dbReference>
<keyword evidence="3" id="KW-1185">Reference proteome</keyword>
<dbReference type="EMBL" id="JAUCBP010000007">
    <property type="protein sequence ID" value="MDM7860514.1"/>
    <property type="molecule type" value="Genomic_DNA"/>
</dbReference>
<organism evidence="2 3">
    <name type="scientific">Alteromonas arenosi</name>
    <dbReference type="NCBI Taxonomy" id="3055817"/>
    <lineage>
        <taxon>Bacteria</taxon>
        <taxon>Pseudomonadati</taxon>
        <taxon>Pseudomonadota</taxon>
        <taxon>Gammaproteobacteria</taxon>
        <taxon>Alteromonadales</taxon>
        <taxon>Alteromonadaceae</taxon>
        <taxon>Alteromonas/Salinimonas group</taxon>
        <taxon>Alteromonas</taxon>
    </lineage>
</organism>
<accession>A0ABT7SWG2</accession>
<proteinExistence type="predicted"/>
<reference evidence="2 3" key="1">
    <citation type="submission" date="2023-06" db="EMBL/GenBank/DDBJ databases">
        <title>Alteromonas sp. ASW11-36 isolated from intertidal sand.</title>
        <authorList>
            <person name="Li Y."/>
        </authorList>
    </citation>
    <scope>NUCLEOTIDE SEQUENCE [LARGE SCALE GENOMIC DNA]</scope>
    <source>
        <strain evidence="2 3">ASW11-36</strain>
    </source>
</reference>
<feature type="domain" description="MaoC-like" evidence="1">
    <location>
        <begin position="10"/>
        <end position="115"/>
    </location>
</feature>
<dbReference type="Gene3D" id="3.10.129.10">
    <property type="entry name" value="Hotdog Thioesterase"/>
    <property type="match status" value="1"/>
</dbReference>
<sequence length="153" mass="16856">MSTTLIDLAIGDALPASDWIPVTQQAIDTFADATGDHQWIHVDPKRCATHSPFKTTIAHGFFSASLMPKAFEGVVTSHPDIASVLNYGINSLRFLEPVRVNDQVRYIFKVASIEQKPTGRLYTFDCAVEIKDREKPALVGQFLMLAIIHSVSG</sequence>
<gene>
    <name evidence="2" type="ORF">QTP81_07885</name>
</gene>
<dbReference type="InterPro" id="IPR002539">
    <property type="entry name" value="MaoC-like_dom"/>
</dbReference>
<dbReference type="PANTHER" id="PTHR42993:SF1">
    <property type="entry name" value="MAOC-LIKE DEHYDRATASE DOMAIN-CONTAINING PROTEIN"/>
    <property type="match status" value="1"/>
</dbReference>
<dbReference type="Pfam" id="PF01575">
    <property type="entry name" value="MaoC_dehydratas"/>
    <property type="match status" value="1"/>
</dbReference>
<evidence type="ECO:0000313" key="3">
    <source>
        <dbReference type="Proteomes" id="UP001234343"/>
    </source>
</evidence>
<evidence type="ECO:0000259" key="1">
    <source>
        <dbReference type="Pfam" id="PF01575"/>
    </source>
</evidence>
<evidence type="ECO:0000313" key="2">
    <source>
        <dbReference type="EMBL" id="MDM7860514.1"/>
    </source>
</evidence>
<dbReference type="InterPro" id="IPR039375">
    <property type="entry name" value="NodN-like"/>
</dbReference>
<comment type="caution">
    <text evidence="2">The sequence shown here is derived from an EMBL/GenBank/DDBJ whole genome shotgun (WGS) entry which is preliminary data.</text>
</comment>
<name>A0ABT7SWG2_9ALTE</name>
<dbReference type="Proteomes" id="UP001234343">
    <property type="component" value="Unassembled WGS sequence"/>
</dbReference>